<comment type="caution">
    <text evidence="2">The sequence shown here is derived from an EMBL/GenBank/DDBJ whole genome shotgun (WGS) entry which is preliminary data.</text>
</comment>
<evidence type="ECO:0000313" key="3">
    <source>
        <dbReference type="Proteomes" id="UP000590749"/>
    </source>
</evidence>
<sequence>MPVRRAPAAARLLEIPGIGPAAAATIIAEVGVDMTHFPSPAHLAGWARFTPGAKESAGRRGGARFHDLGADFYLSRTDTERRERNHIRQLEALGYRVTLDLAA</sequence>
<name>A0A7W5FDP9_9ACTN</name>
<organism evidence="2 3">
    <name type="scientific">Actinoplanes campanulatus</name>
    <dbReference type="NCBI Taxonomy" id="113559"/>
    <lineage>
        <taxon>Bacteria</taxon>
        <taxon>Bacillati</taxon>
        <taxon>Actinomycetota</taxon>
        <taxon>Actinomycetes</taxon>
        <taxon>Micromonosporales</taxon>
        <taxon>Micromonosporaceae</taxon>
        <taxon>Actinoplanes</taxon>
    </lineage>
</organism>
<dbReference type="GO" id="GO:0004803">
    <property type="term" value="F:transposase activity"/>
    <property type="evidence" value="ECO:0007669"/>
    <property type="project" value="InterPro"/>
</dbReference>
<accession>A0A7W5FDP9</accession>
<dbReference type="GO" id="GO:0006313">
    <property type="term" value="P:DNA transposition"/>
    <property type="evidence" value="ECO:0007669"/>
    <property type="project" value="InterPro"/>
</dbReference>
<dbReference type="GO" id="GO:0003677">
    <property type="term" value="F:DNA binding"/>
    <property type="evidence" value="ECO:0007669"/>
    <property type="project" value="InterPro"/>
</dbReference>
<evidence type="ECO:0000313" key="2">
    <source>
        <dbReference type="EMBL" id="MBB3094541.1"/>
    </source>
</evidence>
<dbReference type="AlphaFoldDB" id="A0A7W5FDP9"/>
<dbReference type="EMBL" id="JACHXF010000003">
    <property type="protein sequence ID" value="MBB3094541.1"/>
    <property type="molecule type" value="Genomic_DNA"/>
</dbReference>
<reference evidence="2 3" key="1">
    <citation type="submission" date="2020-08" db="EMBL/GenBank/DDBJ databases">
        <title>Genomic Encyclopedia of Type Strains, Phase III (KMG-III): the genomes of soil and plant-associated and newly described type strains.</title>
        <authorList>
            <person name="Whitman W."/>
        </authorList>
    </citation>
    <scope>NUCLEOTIDE SEQUENCE [LARGE SCALE GENOMIC DNA]</scope>
    <source>
        <strain evidence="2 3">CECT 3287</strain>
    </source>
</reference>
<evidence type="ECO:0000259" key="1">
    <source>
        <dbReference type="Pfam" id="PF02371"/>
    </source>
</evidence>
<keyword evidence="3" id="KW-1185">Reference proteome</keyword>
<protein>
    <submittedName>
        <fullName evidence="2">Transposase</fullName>
    </submittedName>
</protein>
<dbReference type="RefSeq" id="WP_183218803.1">
    <property type="nucleotide sequence ID" value="NZ_BMPW01000008.1"/>
</dbReference>
<dbReference type="Proteomes" id="UP000590749">
    <property type="component" value="Unassembled WGS sequence"/>
</dbReference>
<proteinExistence type="predicted"/>
<dbReference type="InterPro" id="IPR047650">
    <property type="entry name" value="Transpos_IS110"/>
</dbReference>
<dbReference type="Pfam" id="PF02371">
    <property type="entry name" value="Transposase_20"/>
    <property type="match status" value="1"/>
</dbReference>
<gene>
    <name evidence="2" type="ORF">FHR83_002193</name>
</gene>
<dbReference type="PANTHER" id="PTHR33055">
    <property type="entry name" value="TRANSPOSASE FOR INSERTION SEQUENCE ELEMENT IS1111A"/>
    <property type="match status" value="1"/>
</dbReference>
<dbReference type="InterPro" id="IPR003346">
    <property type="entry name" value="Transposase_20"/>
</dbReference>
<feature type="domain" description="Transposase IS116/IS110/IS902 C-terminal" evidence="1">
    <location>
        <begin position="10"/>
        <end position="65"/>
    </location>
</feature>
<dbReference type="PANTHER" id="PTHR33055:SF15">
    <property type="entry name" value="TRANSPOSASE-RELATED"/>
    <property type="match status" value="1"/>
</dbReference>